<evidence type="ECO:0000259" key="1">
    <source>
        <dbReference type="Pfam" id="PF03061"/>
    </source>
</evidence>
<dbReference type="CDD" id="cd03443">
    <property type="entry name" value="PaaI_thioesterase"/>
    <property type="match status" value="1"/>
</dbReference>
<reference evidence="3" key="1">
    <citation type="journal article" date="2017" name="Genome Biol.">
        <title>Comparative genomics reveals high biological diversity and specific adaptations in the industrially and medically important fungal genus Aspergillus.</title>
        <authorList>
            <person name="de Vries R.P."/>
            <person name="Riley R."/>
            <person name="Wiebenga A."/>
            <person name="Aguilar-Osorio G."/>
            <person name="Amillis S."/>
            <person name="Uchima C.A."/>
            <person name="Anderluh G."/>
            <person name="Asadollahi M."/>
            <person name="Askin M."/>
            <person name="Barry K."/>
            <person name="Battaglia E."/>
            <person name="Bayram O."/>
            <person name="Benocci T."/>
            <person name="Braus-Stromeyer S.A."/>
            <person name="Caldana C."/>
            <person name="Canovas D."/>
            <person name="Cerqueira G.C."/>
            <person name="Chen F."/>
            <person name="Chen W."/>
            <person name="Choi C."/>
            <person name="Clum A."/>
            <person name="Dos Santos R.A."/>
            <person name="Damasio A.R."/>
            <person name="Diallinas G."/>
            <person name="Emri T."/>
            <person name="Fekete E."/>
            <person name="Flipphi M."/>
            <person name="Freyberg S."/>
            <person name="Gallo A."/>
            <person name="Gournas C."/>
            <person name="Habgood R."/>
            <person name="Hainaut M."/>
            <person name="Harispe M.L."/>
            <person name="Henrissat B."/>
            <person name="Hilden K.S."/>
            <person name="Hope R."/>
            <person name="Hossain A."/>
            <person name="Karabika E."/>
            <person name="Karaffa L."/>
            <person name="Karanyi Z."/>
            <person name="Krasevec N."/>
            <person name="Kuo A."/>
            <person name="Kusch H."/>
            <person name="LaButti K."/>
            <person name="Lagendijk E.L."/>
            <person name="Lapidus A."/>
            <person name="Levasseur A."/>
            <person name="Lindquist E."/>
            <person name="Lipzen A."/>
            <person name="Logrieco A.F."/>
            <person name="MacCabe A."/>
            <person name="Maekelae M.R."/>
            <person name="Malavazi I."/>
            <person name="Melin P."/>
            <person name="Meyer V."/>
            <person name="Mielnichuk N."/>
            <person name="Miskei M."/>
            <person name="Molnar A.P."/>
            <person name="Mule G."/>
            <person name="Ngan C.Y."/>
            <person name="Orejas M."/>
            <person name="Orosz E."/>
            <person name="Ouedraogo J.P."/>
            <person name="Overkamp K.M."/>
            <person name="Park H.-S."/>
            <person name="Perrone G."/>
            <person name="Piumi F."/>
            <person name="Punt P.J."/>
            <person name="Ram A.F."/>
            <person name="Ramon A."/>
            <person name="Rauscher S."/>
            <person name="Record E."/>
            <person name="Riano-Pachon D.M."/>
            <person name="Robert V."/>
            <person name="Roehrig J."/>
            <person name="Ruller R."/>
            <person name="Salamov A."/>
            <person name="Salih N.S."/>
            <person name="Samson R.A."/>
            <person name="Sandor E."/>
            <person name="Sanguinetti M."/>
            <person name="Schuetze T."/>
            <person name="Sepcic K."/>
            <person name="Shelest E."/>
            <person name="Sherlock G."/>
            <person name="Sophianopoulou V."/>
            <person name="Squina F.M."/>
            <person name="Sun H."/>
            <person name="Susca A."/>
            <person name="Todd R.B."/>
            <person name="Tsang A."/>
            <person name="Unkles S.E."/>
            <person name="van de Wiele N."/>
            <person name="van Rossen-Uffink D."/>
            <person name="Oliveira J.V."/>
            <person name="Vesth T.C."/>
            <person name="Visser J."/>
            <person name="Yu J.-H."/>
            <person name="Zhou M."/>
            <person name="Andersen M.R."/>
            <person name="Archer D.B."/>
            <person name="Baker S.E."/>
            <person name="Benoit I."/>
            <person name="Brakhage A.A."/>
            <person name="Braus G.H."/>
            <person name="Fischer R."/>
            <person name="Frisvad J.C."/>
            <person name="Goldman G.H."/>
            <person name="Houbraken J."/>
            <person name="Oakley B."/>
            <person name="Pocsi I."/>
            <person name="Scazzocchio C."/>
            <person name="Seiboth B."/>
            <person name="vanKuyk P.A."/>
            <person name="Wortman J."/>
            <person name="Dyer P.S."/>
            <person name="Grigoriev I.V."/>
        </authorList>
    </citation>
    <scope>NUCLEOTIDE SEQUENCE [LARGE SCALE GENOMIC DNA]</scope>
    <source>
        <strain evidence="3">CBS 101740 / IMI 381727 / IBT 21946</strain>
    </source>
</reference>
<dbReference type="InterPro" id="IPR052061">
    <property type="entry name" value="PTE-AB_protein"/>
</dbReference>
<dbReference type="Proteomes" id="UP000184499">
    <property type="component" value="Unassembled WGS sequence"/>
</dbReference>
<feature type="domain" description="Thioesterase" evidence="1">
    <location>
        <begin position="119"/>
        <end position="215"/>
    </location>
</feature>
<dbReference type="PANTHER" id="PTHR47260">
    <property type="entry name" value="UPF0644 PROTEIN PB2B4.06"/>
    <property type="match status" value="1"/>
</dbReference>
<dbReference type="PANTHER" id="PTHR47260:SF3">
    <property type="entry name" value="THIOESTERASE FAMILY PROTEIN (AFU_ORTHOLOGUE AFUA_7G03960)"/>
    <property type="match status" value="1"/>
</dbReference>
<dbReference type="OMA" id="DAMAFWI"/>
<dbReference type="RefSeq" id="XP_067473919.1">
    <property type="nucleotide sequence ID" value="XM_067626126.1"/>
</dbReference>
<dbReference type="GeneID" id="93578614"/>
<organism evidence="2 3">
    <name type="scientific">Aspergillus brasiliensis (strain CBS 101740 / IMI 381727 / IBT 21946)</name>
    <dbReference type="NCBI Taxonomy" id="767769"/>
    <lineage>
        <taxon>Eukaryota</taxon>
        <taxon>Fungi</taxon>
        <taxon>Dikarya</taxon>
        <taxon>Ascomycota</taxon>
        <taxon>Pezizomycotina</taxon>
        <taxon>Eurotiomycetes</taxon>
        <taxon>Eurotiomycetidae</taxon>
        <taxon>Eurotiales</taxon>
        <taxon>Aspergillaceae</taxon>
        <taxon>Aspergillus</taxon>
        <taxon>Aspergillus subgen. Circumdati</taxon>
    </lineage>
</organism>
<dbReference type="InterPro" id="IPR029069">
    <property type="entry name" value="HotDog_dom_sf"/>
</dbReference>
<keyword evidence="3" id="KW-1185">Reference proteome</keyword>
<protein>
    <recommendedName>
        <fullName evidence="1">Thioesterase domain-containing protein</fullName>
    </recommendedName>
</protein>
<dbReference type="SUPFAM" id="SSF54637">
    <property type="entry name" value="Thioesterase/thiol ester dehydrase-isomerase"/>
    <property type="match status" value="1"/>
</dbReference>
<gene>
    <name evidence="2" type="ORF">ASPBRDRAFT_48618</name>
</gene>
<dbReference type="InterPro" id="IPR006683">
    <property type="entry name" value="Thioestr_dom"/>
</dbReference>
<dbReference type="OrthoDB" id="506431at2759"/>
<dbReference type="VEuPathDB" id="FungiDB:ASPBRDRAFT_48618"/>
<sequence length="244" mass="26398">MSSSILDTPHPASLSPFLNASSPSLRSLLHHPDYLPIRTYSRIPKPSSGEDGYFANTLATSRTIPHVLTLRRRPHLLSLLPNTPPTWPAPTGSPTPIEDPDLILILDIAAPGVSGHPSTVHGGVLATSLDEAMSYAVALYAPETGPKLVEDEQPDGPHVPPTPRGMLYTAQLDIRYKSPVAAPGYLVVRTKVLARVGRKFWVRAQAFQPQDTEGCAVTSPRTEGEPMRLTTDAMAFWMQTGPSL</sequence>
<dbReference type="EMBL" id="KV878697">
    <property type="protein sequence ID" value="OJJ66669.1"/>
    <property type="molecule type" value="Genomic_DNA"/>
</dbReference>
<name>A0A1L9U4S9_ASPBC</name>
<dbReference type="Gene3D" id="3.10.129.10">
    <property type="entry name" value="Hotdog Thioesterase"/>
    <property type="match status" value="1"/>
</dbReference>
<proteinExistence type="predicted"/>
<evidence type="ECO:0000313" key="2">
    <source>
        <dbReference type="EMBL" id="OJJ66669.1"/>
    </source>
</evidence>
<dbReference type="AlphaFoldDB" id="A0A1L9U4S9"/>
<evidence type="ECO:0000313" key="3">
    <source>
        <dbReference type="Proteomes" id="UP000184499"/>
    </source>
</evidence>
<dbReference type="Pfam" id="PF03061">
    <property type="entry name" value="4HBT"/>
    <property type="match status" value="1"/>
</dbReference>
<accession>A0A1L9U4S9</accession>